<accession>A0ABD0RK58</accession>
<organism evidence="1 2">
    <name type="scientific">Cirrhinus mrigala</name>
    <name type="common">Mrigala</name>
    <dbReference type="NCBI Taxonomy" id="683832"/>
    <lineage>
        <taxon>Eukaryota</taxon>
        <taxon>Metazoa</taxon>
        <taxon>Chordata</taxon>
        <taxon>Craniata</taxon>
        <taxon>Vertebrata</taxon>
        <taxon>Euteleostomi</taxon>
        <taxon>Actinopterygii</taxon>
        <taxon>Neopterygii</taxon>
        <taxon>Teleostei</taxon>
        <taxon>Ostariophysi</taxon>
        <taxon>Cypriniformes</taxon>
        <taxon>Cyprinidae</taxon>
        <taxon>Labeoninae</taxon>
        <taxon>Labeonini</taxon>
        <taxon>Cirrhinus</taxon>
    </lineage>
</organism>
<evidence type="ECO:0000313" key="2">
    <source>
        <dbReference type="Proteomes" id="UP001529510"/>
    </source>
</evidence>
<protein>
    <submittedName>
        <fullName evidence="1">Uncharacterized protein</fullName>
    </submittedName>
</protein>
<keyword evidence="2" id="KW-1185">Reference proteome</keyword>
<comment type="caution">
    <text evidence="1">The sequence shown here is derived from an EMBL/GenBank/DDBJ whole genome shotgun (WGS) entry which is preliminary data.</text>
</comment>
<dbReference type="AlphaFoldDB" id="A0ABD0RK58"/>
<sequence>SGVVPSALVCFSSPRLPPTFFSSVGCQLNSLDTFTKPKLSSDSCSGDLDALDSICQSSDFVPLQHPLVVGGDALDSL</sequence>
<name>A0ABD0RK58_CIRMR</name>
<gene>
    <name evidence="1" type="ORF">M9458_007457</name>
</gene>
<proteinExistence type="predicted"/>
<dbReference type="EMBL" id="JAMKFB020000003">
    <property type="protein sequence ID" value="KAL0198917.1"/>
    <property type="molecule type" value="Genomic_DNA"/>
</dbReference>
<evidence type="ECO:0000313" key="1">
    <source>
        <dbReference type="EMBL" id="KAL0198917.1"/>
    </source>
</evidence>
<feature type="non-terminal residue" evidence="1">
    <location>
        <position position="1"/>
    </location>
</feature>
<dbReference type="Proteomes" id="UP001529510">
    <property type="component" value="Unassembled WGS sequence"/>
</dbReference>
<feature type="non-terminal residue" evidence="1">
    <location>
        <position position="77"/>
    </location>
</feature>
<reference evidence="1 2" key="1">
    <citation type="submission" date="2024-05" db="EMBL/GenBank/DDBJ databases">
        <title>Genome sequencing and assembly of Indian major carp, Cirrhinus mrigala (Hamilton, 1822).</title>
        <authorList>
            <person name="Mohindra V."/>
            <person name="Chowdhury L.M."/>
            <person name="Lal K."/>
            <person name="Jena J.K."/>
        </authorList>
    </citation>
    <scope>NUCLEOTIDE SEQUENCE [LARGE SCALE GENOMIC DNA]</scope>
    <source>
        <strain evidence="1">CM1030</strain>
        <tissue evidence="1">Blood</tissue>
    </source>
</reference>